<dbReference type="EMBL" id="CP158294">
    <property type="protein sequence ID" value="XBV47480.1"/>
    <property type="molecule type" value="Genomic_DNA"/>
</dbReference>
<proteinExistence type="predicted"/>
<organism evidence="1">
    <name type="scientific">Pantoea sp. BJ2</name>
    <dbReference type="NCBI Taxonomy" id="3141322"/>
    <lineage>
        <taxon>Bacteria</taxon>
        <taxon>Pseudomonadati</taxon>
        <taxon>Pseudomonadota</taxon>
        <taxon>Gammaproteobacteria</taxon>
        <taxon>Enterobacterales</taxon>
        <taxon>Erwiniaceae</taxon>
        <taxon>Pantoea</taxon>
    </lineage>
</organism>
<reference evidence="1" key="1">
    <citation type="submission" date="2024-06" db="EMBL/GenBank/DDBJ databases">
        <title>Multiomics insights into the TNT degradation mechanism by Pantoea sp. BJ2 isolated from an ammunition destruction site.</title>
        <authorList>
            <person name="Luo J."/>
        </authorList>
    </citation>
    <scope>NUCLEOTIDE SEQUENCE</scope>
    <source>
        <strain evidence="1">BJ2</strain>
        <plasmid evidence="1">plasmindB</plasmid>
    </source>
</reference>
<sequence length="77" mass="8531">MSNIGCMTGVKTAISSCLNNFAQAIRHSFTRTLNTIRREAMPEPIPGFSYTKSTHSLNDLLKSVSEAPNEKFTPLKE</sequence>
<evidence type="ECO:0000313" key="1">
    <source>
        <dbReference type="EMBL" id="XBV47480.1"/>
    </source>
</evidence>
<gene>
    <name evidence="1" type="ORF">AAF463_24450</name>
</gene>
<geneLocation type="plasmid" evidence="1">
    <name>plasmindB</name>
</geneLocation>
<accession>A0AAU7U3A7</accession>
<name>A0AAU7U3A7_9GAMM</name>
<dbReference type="AlphaFoldDB" id="A0AAU7U3A7"/>
<protein>
    <submittedName>
        <fullName evidence="1">Uncharacterized protein</fullName>
    </submittedName>
</protein>
<keyword evidence="1" id="KW-0614">Plasmid</keyword>
<dbReference type="RefSeq" id="WP_350262507.1">
    <property type="nucleotide sequence ID" value="NZ_CP158294.1"/>
</dbReference>